<sequence length="141" mass="15545">MKASVRSGNQIDFYACSSSGSTCRHQRRSPAMYRELATSRSIAPPHSRTLISGRKACRITAQWSGLGNSLGQSYLLGERSRANGPFIIAFNWTLRHRRASALGPALGEIPLRHHASRVMDGSNDIFSVCSVLPLRLACFRK</sequence>
<reference evidence="1" key="1">
    <citation type="journal article" date="2021" name="New Phytol.">
        <title>Evolutionary innovations through gain and loss of genes in the ectomycorrhizal Boletales.</title>
        <authorList>
            <person name="Wu G."/>
            <person name="Miyauchi S."/>
            <person name="Morin E."/>
            <person name="Kuo A."/>
            <person name="Drula E."/>
            <person name="Varga T."/>
            <person name="Kohler A."/>
            <person name="Feng B."/>
            <person name="Cao Y."/>
            <person name="Lipzen A."/>
            <person name="Daum C."/>
            <person name="Hundley H."/>
            <person name="Pangilinan J."/>
            <person name="Johnson J."/>
            <person name="Barry K."/>
            <person name="LaButti K."/>
            <person name="Ng V."/>
            <person name="Ahrendt S."/>
            <person name="Min B."/>
            <person name="Choi I.G."/>
            <person name="Park H."/>
            <person name="Plett J.M."/>
            <person name="Magnuson J."/>
            <person name="Spatafora J.W."/>
            <person name="Nagy L.G."/>
            <person name="Henrissat B."/>
            <person name="Grigoriev I.V."/>
            <person name="Yang Z.L."/>
            <person name="Xu J."/>
            <person name="Martin F.M."/>
        </authorList>
    </citation>
    <scope>NUCLEOTIDE SEQUENCE</scope>
    <source>
        <strain evidence="1">KUC20120723A-06</strain>
    </source>
</reference>
<dbReference type="EMBL" id="MU266540">
    <property type="protein sequence ID" value="KAH7921147.1"/>
    <property type="molecule type" value="Genomic_DNA"/>
</dbReference>
<gene>
    <name evidence="1" type="ORF">BV22DRAFT_749531</name>
</gene>
<evidence type="ECO:0000313" key="2">
    <source>
        <dbReference type="Proteomes" id="UP000790709"/>
    </source>
</evidence>
<evidence type="ECO:0000313" key="1">
    <source>
        <dbReference type="EMBL" id="KAH7921147.1"/>
    </source>
</evidence>
<name>A0ACB8B6V1_9AGAM</name>
<organism evidence="1 2">
    <name type="scientific">Leucogyrophana mollusca</name>
    <dbReference type="NCBI Taxonomy" id="85980"/>
    <lineage>
        <taxon>Eukaryota</taxon>
        <taxon>Fungi</taxon>
        <taxon>Dikarya</taxon>
        <taxon>Basidiomycota</taxon>
        <taxon>Agaricomycotina</taxon>
        <taxon>Agaricomycetes</taxon>
        <taxon>Agaricomycetidae</taxon>
        <taxon>Boletales</taxon>
        <taxon>Boletales incertae sedis</taxon>
        <taxon>Leucogyrophana</taxon>
    </lineage>
</organism>
<protein>
    <submittedName>
        <fullName evidence="1">Uncharacterized protein</fullName>
    </submittedName>
</protein>
<accession>A0ACB8B6V1</accession>
<dbReference type="Proteomes" id="UP000790709">
    <property type="component" value="Unassembled WGS sequence"/>
</dbReference>
<comment type="caution">
    <text evidence="1">The sequence shown here is derived from an EMBL/GenBank/DDBJ whole genome shotgun (WGS) entry which is preliminary data.</text>
</comment>
<keyword evidence="2" id="KW-1185">Reference proteome</keyword>
<proteinExistence type="predicted"/>